<proteinExistence type="inferred from homology"/>
<evidence type="ECO:0000256" key="5">
    <source>
        <dbReference type="PROSITE-ProRule" id="PRU10141"/>
    </source>
</evidence>
<feature type="binding site" evidence="5">
    <location>
        <position position="32"/>
    </location>
    <ligand>
        <name>ATP</name>
        <dbReference type="ChEBI" id="CHEBI:30616"/>
    </ligand>
</feature>
<dbReference type="InterPro" id="IPR017441">
    <property type="entry name" value="Protein_kinase_ATP_BS"/>
</dbReference>
<evidence type="ECO:0000256" key="4">
    <source>
        <dbReference type="ARBA" id="ARBA00022840"/>
    </source>
</evidence>
<accession>A0A0P4W1L4</accession>
<dbReference type="Pfam" id="PF00069">
    <property type="entry name" value="Pkinase"/>
    <property type="match status" value="1"/>
</dbReference>
<keyword evidence="4 5" id="KW-0067">ATP-binding</keyword>
<evidence type="ECO:0000256" key="6">
    <source>
        <dbReference type="RuleBase" id="RU000304"/>
    </source>
</evidence>
<dbReference type="InterPro" id="IPR000719">
    <property type="entry name" value="Prot_kinase_dom"/>
</dbReference>
<protein>
    <recommendedName>
        <fullName evidence="7">Protein kinase domain-containing protein</fullName>
    </recommendedName>
</protein>
<dbReference type="GO" id="GO:0005524">
    <property type="term" value="F:ATP binding"/>
    <property type="evidence" value="ECO:0007669"/>
    <property type="project" value="UniProtKB-UniRule"/>
</dbReference>
<dbReference type="Gene3D" id="1.10.510.10">
    <property type="entry name" value="Transferase(Phosphotransferase) domain 1"/>
    <property type="match status" value="1"/>
</dbReference>
<dbReference type="PANTHER" id="PTHR44329:SF288">
    <property type="entry name" value="MITOGEN-ACTIVATED PROTEIN KINASE KINASE KINASE 20"/>
    <property type="match status" value="1"/>
</dbReference>
<keyword evidence="3" id="KW-0418">Kinase</keyword>
<dbReference type="PROSITE" id="PS00107">
    <property type="entry name" value="PROTEIN_KINASE_ATP"/>
    <property type="match status" value="1"/>
</dbReference>
<evidence type="ECO:0000256" key="1">
    <source>
        <dbReference type="ARBA" id="ARBA00022679"/>
    </source>
</evidence>
<dbReference type="EMBL" id="GDRN01096164">
    <property type="protein sequence ID" value="JAI59391.1"/>
    <property type="molecule type" value="Transcribed_RNA"/>
</dbReference>
<dbReference type="GO" id="GO:0004674">
    <property type="term" value="F:protein serine/threonine kinase activity"/>
    <property type="evidence" value="ECO:0007669"/>
    <property type="project" value="UniProtKB-KW"/>
</dbReference>
<evidence type="ECO:0000256" key="3">
    <source>
        <dbReference type="ARBA" id="ARBA00022777"/>
    </source>
</evidence>
<dbReference type="InterPro" id="IPR051681">
    <property type="entry name" value="Ser/Thr_Kinases-Pseudokinases"/>
</dbReference>
<dbReference type="InterPro" id="IPR008271">
    <property type="entry name" value="Ser/Thr_kinase_AS"/>
</dbReference>
<dbReference type="PROSITE" id="PS00108">
    <property type="entry name" value="PROTEIN_KINASE_ST"/>
    <property type="match status" value="1"/>
</dbReference>
<evidence type="ECO:0000256" key="2">
    <source>
        <dbReference type="ARBA" id="ARBA00022741"/>
    </source>
</evidence>
<keyword evidence="1" id="KW-0808">Transferase</keyword>
<dbReference type="PROSITE" id="PS50011">
    <property type="entry name" value="PROTEIN_KINASE_DOM"/>
    <property type="match status" value="1"/>
</dbReference>
<sequence length="134" mass="14559">MAGESEDKELVGEGAFGLVHRTVYEDQDAVVKVPRLGDFFASHFRHEAQVLRHLDGAGRAPCLLYLGPPEDPRIFMTNAGSTTLQDLLDEAALDEQGVVQVVLSVALRVQEVHAKGVVHNDLKADNVMVSAARD</sequence>
<evidence type="ECO:0000259" key="7">
    <source>
        <dbReference type="PROSITE" id="PS50011"/>
    </source>
</evidence>
<evidence type="ECO:0000313" key="8">
    <source>
        <dbReference type="EMBL" id="JAI59391.1"/>
    </source>
</evidence>
<organism evidence="8">
    <name type="scientific">Scylla olivacea</name>
    <name type="common">Orange mud crab</name>
    <name type="synonym">Cancer olivacea</name>
    <dbReference type="NCBI Taxonomy" id="85551"/>
    <lineage>
        <taxon>Eukaryota</taxon>
        <taxon>Metazoa</taxon>
        <taxon>Ecdysozoa</taxon>
        <taxon>Arthropoda</taxon>
        <taxon>Crustacea</taxon>
        <taxon>Multicrustacea</taxon>
        <taxon>Malacostraca</taxon>
        <taxon>Eumalacostraca</taxon>
        <taxon>Eucarida</taxon>
        <taxon>Decapoda</taxon>
        <taxon>Pleocyemata</taxon>
        <taxon>Brachyura</taxon>
        <taxon>Eubrachyura</taxon>
        <taxon>Portunoidea</taxon>
        <taxon>Portunidae</taxon>
        <taxon>Portuninae</taxon>
        <taxon>Scylla</taxon>
    </lineage>
</organism>
<keyword evidence="6" id="KW-0723">Serine/threonine-protein kinase</keyword>
<keyword evidence="2 5" id="KW-0547">Nucleotide-binding</keyword>
<reference evidence="8" key="1">
    <citation type="submission" date="2015-09" db="EMBL/GenBank/DDBJ databases">
        <title>Scylla olivacea transcriptome.</title>
        <authorList>
            <person name="Ikhwanuddin M."/>
        </authorList>
    </citation>
    <scope>NUCLEOTIDE SEQUENCE</scope>
</reference>
<dbReference type="Gene3D" id="3.30.200.20">
    <property type="entry name" value="Phosphorylase Kinase, domain 1"/>
    <property type="match status" value="1"/>
</dbReference>
<dbReference type="InterPro" id="IPR011009">
    <property type="entry name" value="Kinase-like_dom_sf"/>
</dbReference>
<dbReference type="AlphaFoldDB" id="A0A0P4W1L4"/>
<name>A0A0P4W1L4_SCYOL</name>
<feature type="domain" description="Protein kinase" evidence="7">
    <location>
        <begin position="5"/>
        <end position="134"/>
    </location>
</feature>
<dbReference type="SUPFAM" id="SSF56112">
    <property type="entry name" value="Protein kinase-like (PK-like)"/>
    <property type="match status" value="1"/>
</dbReference>
<dbReference type="PANTHER" id="PTHR44329">
    <property type="entry name" value="SERINE/THREONINE-PROTEIN KINASE TNNI3K-RELATED"/>
    <property type="match status" value="1"/>
</dbReference>
<comment type="similarity">
    <text evidence="6">Belongs to the protein kinase superfamily.</text>
</comment>